<comment type="similarity">
    <text evidence="1">Belongs to the sigma-70 factor family. ECF subfamily.</text>
</comment>
<dbReference type="SUPFAM" id="SSF88659">
    <property type="entry name" value="Sigma3 and sigma4 domains of RNA polymerase sigma factors"/>
    <property type="match status" value="1"/>
</dbReference>
<evidence type="ECO:0000259" key="5">
    <source>
        <dbReference type="Pfam" id="PF04545"/>
    </source>
</evidence>
<evidence type="ECO:0000256" key="3">
    <source>
        <dbReference type="ARBA" id="ARBA00023082"/>
    </source>
</evidence>
<dbReference type="GO" id="GO:0016987">
    <property type="term" value="F:sigma factor activity"/>
    <property type="evidence" value="ECO:0007669"/>
    <property type="project" value="UniProtKB-KW"/>
</dbReference>
<evidence type="ECO:0000313" key="7">
    <source>
        <dbReference type="Proteomes" id="UP000515369"/>
    </source>
</evidence>
<keyword evidence="2" id="KW-0805">Transcription regulation</keyword>
<evidence type="ECO:0000256" key="2">
    <source>
        <dbReference type="ARBA" id="ARBA00023015"/>
    </source>
</evidence>
<dbReference type="InterPro" id="IPR039425">
    <property type="entry name" value="RNA_pol_sigma-70-like"/>
</dbReference>
<evidence type="ECO:0000256" key="4">
    <source>
        <dbReference type="ARBA" id="ARBA00023163"/>
    </source>
</evidence>
<dbReference type="PANTHER" id="PTHR43133">
    <property type="entry name" value="RNA POLYMERASE ECF-TYPE SIGMA FACTO"/>
    <property type="match status" value="1"/>
</dbReference>
<sequence>MNTPNSALEEQELLGGLKANNQLAFATLYDRYAAMLLGIITKIISDKTEAIALLETTFTRIREQLDEFRPGRQPLFLWLFQIARTTAQEALKERQKAKATSIQLTSDGKIIHPVWTQNSSKAGIEPAEPQWKTFVEAILFKNCTPEEAATSLGLPVETVRQQLRLAMQQLRQTPKR</sequence>
<dbReference type="SUPFAM" id="SSF88946">
    <property type="entry name" value="Sigma2 domain of RNA polymerase sigma factors"/>
    <property type="match status" value="1"/>
</dbReference>
<dbReference type="InterPro" id="IPR036388">
    <property type="entry name" value="WH-like_DNA-bd_sf"/>
</dbReference>
<evidence type="ECO:0000313" key="6">
    <source>
        <dbReference type="EMBL" id="QMW03291.1"/>
    </source>
</evidence>
<proteinExistence type="inferred from homology"/>
<dbReference type="KEGG" id="sfol:H3H32_36430"/>
<reference evidence="6 7" key="1">
    <citation type="submission" date="2020-07" db="EMBL/GenBank/DDBJ databases">
        <title>Spirosoma foliorum sp. nov., isolated from the leaves on the Nejang mountain Korea, Republic of.</title>
        <authorList>
            <person name="Ho H."/>
            <person name="Lee Y.-J."/>
            <person name="Nurcahyanto D.-A."/>
            <person name="Kim S.-G."/>
        </authorList>
    </citation>
    <scope>NUCLEOTIDE SEQUENCE [LARGE SCALE GENOMIC DNA]</scope>
    <source>
        <strain evidence="6 7">PL0136</strain>
    </source>
</reference>
<dbReference type="EMBL" id="CP059732">
    <property type="protein sequence ID" value="QMW03291.1"/>
    <property type="molecule type" value="Genomic_DNA"/>
</dbReference>
<feature type="domain" description="RNA polymerase sigma-70 region 4" evidence="5">
    <location>
        <begin position="140"/>
        <end position="172"/>
    </location>
</feature>
<dbReference type="AlphaFoldDB" id="A0A7G5GWP9"/>
<gene>
    <name evidence="6" type="ORF">H3H32_36430</name>
</gene>
<dbReference type="RefSeq" id="WP_182460578.1">
    <property type="nucleotide sequence ID" value="NZ_CP059732.1"/>
</dbReference>
<accession>A0A7G5GWP9</accession>
<dbReference type="PANTHER" id="PTHR43133:SF62">
    <property type="entry name" value="RNA POLYMERASE SIGMA FACTOR SIGZ"/>
    <property type="match status" value="1"/>
</dbReference>
<evidence type="ECO:0000256" key="1">
    <source>
        <dbReference type="ARBA" id="ARBA00010641"/>
    </source>
</evidence>
<dbReference type="GO" id="GO:0006352">
    <property type="term" value="P:DNA-templated transcription initiation"/>
    <property type="evidence" value="ECO:0007669"/>
    <property type="project" value="InterPro"/>
</dbReference>
<dbReference type="Proteomes" id="UP000515369">
    <property type="component" value="Chromosome"/>
</dbReference>
<name>A0A7G5GWP9_9BACT</name>
<keyword evidence="7" id="KW-1185">Reference proteome</keyword>
<dbReference type="InterPro" id="IPR013325">
    <property type="entry name" value="RNA_pol_sigma_r2"/>
</dbReference>
<organism evidence="6 7">
    <name type="scientific">Spirosoma foliorum</name>
    <dbReference type="NCBI Taxonomy" id="2710596"/>
    <lineage>
        <taxon>Bacteria</taxon>
        <taxon>Pseudomonadati</taxon>
        <taxon>Bacteroidota</taxon>
        <taxon>Cytophagia</taxon>
        <taxon>Cytophagales</taxon>
        <taxon>Cytophagaceae</taxon>
        <taxon>Spirosoma</taxon>
    </lineage>
</organism>
<dbReference type="InterPro" id="IPR013324">
    <property type="entry name" value="RNA_pol_sigma_r3/r4-like"/>
</dbReference>
<keyword evidence="4" id="KW-0804">Transcription</keyword>
<dbReference type="Gene3D" id="1.10.1740.10">
    <property type="match status" value="1"/>
</dbReference>
<dbReference type="InterPro" id="IPR007630">
    <property type="entry name" value="RNA_pol_sigma70_r4"/>
</dbReference>
<dbReference type="Pfam" id="PF04545">
    <property type="entry name" value="Sigma70_r4"/>
    <property type="match status" value="1"/>
</dbReference>
<protein>
    <submittedName>
        <fullName evidence="6">Sigma-70 family RNA polymerase sigma factor</fullName>
    </submittedName>
</protein>
<dbReference type="Gene3D" id="1.10.10.10">
    <property type="entry name" value="Winged helix-like DNA-binding domain superfamily/Winged helix DNA-binding domain"/>
    <property type="match status" value="1"/>
</dbReference>
<keyword evidence="3" id="KW-0731">Sigma factor</keyword>